<evidence type="ECO:0000256" key="1">
    <source>
        <dbReference type="ARBA" id="ARBA00022443"/>
    </source>
</evidence>
<evidence type="ECO:0000256" key="4">
    <source>
        <dbReference type="SAM" id="Phobius"/>
    </source>
</evidence>
<keyword evidence="4" id="KW-1133">Transmembrane helix</keyword>
<dbReference type="PROSITE" id="PS50002">
    <property type="entry name" value="SH3"/>
    <property type="match status" value="1"/>
</dbReference>
<gene>
    <name evidence="7" type="ORF">INT43_009158</name>
</gene>
<name>A0A8H7PCS3_MORIS</name>
<keyword evidence="1 2" id="KW-0728">SH3 domain</keyword>
<keyword evidence="4" id="KW-0472">Membrane</keyword>
<dbReference type="OrthoDB" id="5340910at2759"/>
<evidence type="ECO:0000256" key="3">
    <source>
        <dbReference type="SAM" id="MobiDB-lite"/>
    </source>
</evidence>
<dbReference type="Gene3D" id="2.30.30.40">
    <property type="entry name" value="SH3 Domains"/>
    <property type="match status" value="1"/>
</dbReference>
<feature type="signal peptide" evidence="5">
    <location>
        <begin position="1"/>
        <end position="17"/>
    </location>
</feature>
<feature type="transmembrane region" description="Helical" evidence="4">
    <location>
        <begin position="51"/>
        <end position="72"/>
    </location>
</feature>
<feature type="region of interest" description="Disordered" evidence="3">
    <location>
        <begin position="161"/>
        <end position="201"/>
    </location>
</feature>
<dbReference type="InterPro" id="IPR036028">
    <property type="entry name" value="SH3-like_dom_sf"/>
</dbReference>
<dbReference type="Proteomes" id="UP000654370">
    <property type="component" value="Unassembled WGS sequence"/>
</dbReference>
<evidence type="ECO:0000256" key="2">
    <source>
        <dbReference type="PROSITE-ProRule" id="PRU00192"/>
    </source>
</evidence>
<feature type="domain" description="SH3" evidence="6">
    <location>
        <begin position="99"/>
        <end position="160"/>
    </location>
</feature>
<dbReference type="Pfam" id="PF14604">
    <property type="entry name" value="SH3_9"/>
    <property type="match status" value="1"/>
</dbReference>
<dbReference type="CDD" id="cd00174">
    <property type="entry name" value="SH3"/>
    <property type="match status" value="1"/>
</dbReference>
<proteinExistence type="predicted"/>
<reference evidence="7" key="1">
    <citation type="submission" date="2020-12" db="EMBL/GenBank/DDBJ databases">
        <title>Metabolic potential, ecology and presence of endohyphal bacteria is reflected in genomic diversity of Mucoromycotina.</title>
        <authorList>
            <person name="Muszewska A."/>
            <person name="Okrasinska A."/>
            <person name="Steczkiewicz K."/>
            <person name="Drgas O."/>
            <person name="Orlowska M."/>
            <person name="Perlinska-Lenart U."/>
            <person name="Aleksandrzak-Piekarczyk T."/>
            <person name="Szatraj K."/>
            <person name="Zielenkiewicz U."/>
            <person name="Pilsyk S."/>
            <person name="Malc E."/>
            <person name="Mieczkowski P."/>
            <person name="Kruszewska J.S."/>
            <person name="Biernat P."/>
            <person name="Pawlowska J."/>
        </authorList>
    </citation>
    <scope>NUCLEOTIDE SEQUENCE</scope>
    <source>
        <strain evidence="7">WA0000067209</strain>
    </source>
</reference>
<keyword evidence="8" id="KW-1185">Reference proteome</keyword>
<protein>
    <recommendedName>
        <fullName evidence="6">SH3 domain-containing protein</fullName>
    </recommendedName>
</protein>
<evidence type="ECO:0000313" key="7">
    <source>
        <dbReference type="EMBL" id="KAG2171497.1"/>
    </source>
</evidence>
<dbReference type="AlphaFoldDB" id="A0A8H7PCS3"/>
<organism evidence="7 8">
    <name type="scientific">Mortierella isabellina</name>
    <name type="common">Filamentous fungus</name>
    <name type="synonym">Umbelopsis isabellina</name>
    <dbReference type="NCBI Taxonomy" id="91625"/>
    <lineage>
        <taxon>Eukaryota</taxon>
        <taxon>Fungi</taxon>
        <taxon>Fungi incertae sedis</taxon>
        <taxon>Mucoromycota</taxon>
        <taxon>Mucoromycotina</taxon>
        <taxon>Umbelopsidomycetes</taxon>
        <taxon>Umbelopsidales</taxon>
        <taxon>Umbelopsidaceae</taxon>
        <taxon>Umbelopsis</taxon>
    </lineage>
</organism>
<keyword evidence="5" id="KW-0732">Signal</keyword>
<keyword evidence="4" id="KW-0812">Transmembrane</keyword>
<sequence>MYGLLLVNLACVTVISGTPILHSRADASNEDESSYNPSAGNTVGESPTAGAGIGIGVALGVIALFAVCLQVYRRQQRKSRQAWLAGFQTPITYYRRNTIQLEPSKAIAAYDATLSDEITINVGDLVRVHGYYDENWAYGQNDTLGIQGMFPRSCLQASTTTTTNTVQPDYRHSKTPSYHETITPPPTAAIKEEKPLPLSPV</sequence>
<evidence type="ECO:0000256" key="5">
    <source>
        <dbReference type="SAM" id="SignalP"/>
    </source>
</evidence>
<evidence type="ECO:0000313" key="8">
    <source>
        <dbReference type="Proteomes" id="UP000654370"/>
    </source>
</evidence>
<accession>A0A8H7PCS3</accession>
<dbReference type="EMBL" id="JAEPQZ010000021">
    <property type="protein sequence ID" value="KAG2171497.1"/>
    <property type="molecule type" value="Genomic_DNA"/>
</dbReference>
<dbReference type="InterPro" id="IPR001452">
    <property type="entry name" value="SH3_domain"/>
</dbReference>
<evidence type="ECO:0000259" key="6">
    <source>
        <dbReference type="PROSITE" id="PS50002"/>
    </source>
</evidence>
<dbReference type="SMART" id="SM00326">
    <property type="entry name" value="SH3"/>
    <property type="match status" value="1"/>
</dbReference>
<feature type="chain" id="PRO_5034380616" description="SH3 domain-containing protein" evidence="5">
    <location>
        <begin position="18"/>
        <end position="201"/>
    </location>
</feature>
<dbReference type="SUPFAM" id="SSF50044">
    <property type="entry name" value="SH3-domain"/>
    <property type="match status" value="1"/>
</dbReference>
<comment type="caution">
    <text evidence="7">The sequence shown here is derived from an EMBL/GenBank/DDBJ whole genome shotgun (WGS) entry which is preliminary data.</text>
</comment>